<comment type="similarity">
    <text evidence="1">Belongs to the LysR transcriptional regulatory family.</text>
</comment>
<dbReference type="Proteomes" id="UP001200741">
    <property type="component" value="Unassembled WGS sequence"/>
</dbReference>
<dbReference type="Pfam" id="PF00126">
    <property type="entry name" value="HTH_1"/>
    <property type="match status" value="1"/>
</dbReference>
<name>A0ABS8Y219_9BURK</name>
<dbReference type="InterPro" id="IPR000847">
    <property type="entry name" value="LysR_HTH_N"/>
</dbReference>
<organism evidence="6 7">
    <name type="scientific">Pelomonas cellulosilytica</name>
    <dbReference type="NCBI Taxonomy" id="2906762"/>
    <lineage>
        <taxon>Bacteria</taxon>
        <taxon>Pseudomonadati</taxon>
        <taxon>Pseudomonadota</taxon>
        <taxon>Betaproteobacteria</taxon>
        <taxon>Burkholderiales</taxon>
        <taxon>Sphaerotilaceae</taxon>
        <taxon>Roseateles</taxon>
    </lineage>
</organism>
<reference evidence="6 7" key="1">
    <citation type="submission" date="2021-12" db="EMBL/GenBank/DDBJ databases">
        <title>Genome seq of P8.</title>
        <authorList>
            <person name="Seo T."/>
        </authorList>
    </citation>
    <scope>NUCLEOTIDE SEQUENCE [LARGE SCALE GENOMIC DNA]</scope>
    <source>
        <strain evidence="6 7">P8</strain>
    </source>
</reference>
<keyword evidence="7" id="KW-1185">Reference proteome</keyword>
<evidence type="ECO:0000256" key="4">
    <source>
        <dbReference type="ARBA" id="ARBA00023163"/>
    </source>
</evidence>
<keyword evidence="4" id="KW-0804">Transcription</keyword>
<accession>A0ABS8Y219</accession>
<dbReference type="RefSeq" id="WP_233374464.1">
    <property type="nucleotide sequence ID" value="NZ_JAJTWU010000009.1"/>
</dbReference>
<dbReference type="SUPFAM" id="SSF53850">
    <property type="entry name" value="Periplasmic binding protein-like II"/>
    <property type="match status" value="1"/>
</dbReference>
<evidence type="ECO:0000256" key="3">
    <source>
        <dbReference type="ARBA" id="ARBA00023125"/>
    </source>
</evidence>
<evidence type="ECO:0000313" key="6">
    <source>
        <dbReference type="EMBL" id="MCE4557084.1"/>
    </source>
</evidence>
<dbReference type="PANTHER" id="PTHR30346">
    <property type="entry name" value="TRANSCRIPTIONAL DUAL REGULATOR HCAR-RELATED"/>
    <property type="match status" value="1"/>
</dbReference>
<dbReference type="EMBL" id="JAJTWU010000009">
    <property type="protein sequence ID" value="MCE4557084.1"/>
    <property type="molecule type" value="Genomic_DNA"/>
</dbReference>
<dbReference type="PRINTS" id="PR00039">
    <property type="entry name" value="HTHLYSR"/>
</dbReference>
<dbReference type="PANTHER" id="PTHR30346:SF28">
    <property type="entry name" value="HTH-TYPE TRANSCRIPTIONAL REGULATOR CYNR"/>
    <property type="match status" value="1"/>
</dbReference>
<dbReference type="Gene3D" id="3.40.190.10">
    <property type="entry name" value="Periplasmic binding protein-like II"/>
    <property type="match status" value="2"/>
</dbReference>
<sequence>MSRDVSLRQMRYFVAVAEERNFRIAAERLHITQPPLSRAIAELEAVLGVALLQRDSRSVRMTPAGAEALESFRALLAKTDEVVERIAGMSQSLPTLRLGMLTWLDANRLPELAQSLRRRGLVAGVDSELLPSHEAVAAVRRGALEAAMVAAPIETQGLWHKTLMQLPLAALVPAASPLARHRVLSLLDLNRVPPFFRFRRSISPLLYDHLDRQYRQHGFVPQEEAPAAEMMGVLARIGAGQGTTCMPMPLAVRRYAGVVRRALREQVTMDVALVCADGVSAELREALAACMGALVSP</sequence>
<evidence type="ECO:0000256" key="2">
    <source>
        <dbReference type="ARBA" id="ARBA00023015"/>
    </source>
</evidence>
<keyword evidence="3" id="KW-0238">DNA-binding</keyword>
<keyword evidence="2" id="KW-0805">Transcription regulation</keyword>
<evidence type="ECO:0000256" key="1">
    <source>
        <dbReference type="ARBA" id="ARBA00009437"/>
    </source>
</evidence>
<gene>
    <name evidence="6" type="ORF">LXT13_22040</name>
</gene>
<dbReference type="Pfam" id="PF03466">
    <property type="entry name" value="LysR_substrate"/>
    <property type="match status" value="1"/>
</dbReference>
<dbReference type="InterPro" id="IPR036390">
    <property type="entry name" value="WH_DNA-bd_sf"/>
</dbReference>
<dbReference type="Gene3D" id="1.10.10.10">
    <property type="entry name" value="Winged helix-like DNA-binding domain superfamily/Winged helix DNA-binding domain"/>
    <property type="match status" value="1"/>
</dbReference>
<dbReference type="InterPro" id="IPR036388">
    <property type="entry name" value="WH-like_DNA-bd_sf"/>
</dbReference>
<proteinExistence type="inferred from homology"/>
<dbReference type="InterPro" id="IPR005119">
    <property type="entry name" value="LysR_subst-bd"/>
</dbReference>
<dbReference type="PROSITE" id="PS50931">
    <property type="entry name" value="HTH_LYSR"/>
    <property type="match status" value="1"/>
</dbReference>
<comment type="caution">
    <text evidence="6">The sequence shown here is derived from an EMBL/GenBank/DDBJ whole genome shotgun (WGS) entry which is preliminary data.</text>
</comment>
<evidence type="ECO:0000313" key="7">
    <source>
        <dbReference type="Proteomes" id="UP001200741"/>
    </source>
</evidence>
<dbReference type="SUPFAM" id="SSF46785">
    <property type="entry name" value="Winged helix' DNA-binding domain"/>
    <property type="match status" value="1"/>
</dbReference>
<protein>
    <submittedName>
        <fullName evidence="6">LysR family transcriptional regulator</fullName>
    </submittedName>
</protein>
<feature type="domain" description="HTH lysR-type" evidence="5">
    <location>
        <begin position="5"/>
        <end position="62"/>
    </location>
</feature>
<evidence type="ECO:0000259" key="5">
    <source>
        <dbReference type="PROSITE" id="PS50931"/>
    </source>
</evidence>